<accession>A0A7W8E4C3</accession>
<dbReference type="InterPro" id="IPR046847">
    <property type="entry name" value="Xre-like_HTH"/>
</dbReference>
<dbReference type="Pfam" id="PF20432">
    <property type="entry name" value="Xre-like-HTH"/>
    <property type="match status" value="1"/>
</dbReference>
<dbReference type="RefSeq" id="WP_184217949.1">
    <property type="nucleotide sequence ID" value="NZ_JACHIP010000004.1"/>
</dbReference>
<dbReference type="Pfam" id="PF09722">
    <property type="entry name" value="Xre_MbcA_ParS_C"/>
    <property type="match status" value="1"/>
</dbReference>
<keyword evidence="4" id="KW-1185">Reference proteome</keyword>
<dbReference type="NCBIfam" id="TIGR02293">
    <property type="entry name" value="TAS_TIGR02293"/>
    <property type="match status" value="1"/>
</dbReference>
<evidence type="ECO:0000259" key="1">
    <source>
        <dbReference type="Pfam" id="PF09722"/>
    </source>
</evidence>
<proteinExistence type="predicted"/>
<comment type="caution">
    <text evidence="3">The sequence shown here is derived from an EMBL/GenBank/DDBJ whole genome shotgun (WGS) entry which is preliminary data.</text>
</comment>
<evidence type="ECO:0000313" key="4">
    <source>
        <dbReference type="Proteomes" id="UP000540989"/>
    </source>
</evidence>
<feature type="domain" description="Antitoxin Xre/MbcA/ParS-like toxin-binding" evidence="1">
    <location>
        <begin position="85"/>
        <end position="133"/>
    </location>
</feature>
<dbReference type="AlphaFoldDB" id="A0A7W8E4C3"/>
<dbReference type="EMBL" id="JACHIP010000004">
    <property type="protein sequence ID" value="MBB5058351.1"/>
    <property type="molecule type" value="Genomic_DNA"/>
</dbReference>
<reference evidence="3 4" key="1">
    <citation type="submission" date="2020-08" db="EMBL/GenBank/DDBJ databases">
        <title>Genomic Encyclopedia of Type Strains, Phase IV (KMG-V): Genome sequencing to study the core and pangenomes of soil and plant-associated prokaryotes.</title>
        <authorList>
            <person name="Whitman W."/>
        </authorList>
    </citation>
    <scope>NUCLEOTIDE SEQUENCE [LARGE SCALE GENOMIC DNA]</scope>
    <source>
        <strain evidence="3 4">M8UP14</strain>
    </source>
</reference>
<protein>
    <submittedName>
        <fullName evidence="3">Putative toxin-antitoxin system antitoxin component (TIGR02293 family)</fullName>
    </submittedName>
</protein>
<dbReference type="GO" id="GO:0003677">
    <property type="term" value="F:DNA binding"/>
    <property type="evidence" value="ECO:0007669"/>
    <property type="project" value="InterPro"/>
</dbReference>
<dbReference type="InterPro" id="IPR011979">
    <property type="entry name" value="Antitox_Xre"/>
</dbReference>
<sequence>MATQTGLKDYIGVSPDLGFAFAEAVEKGMPVESLDLLRESGLTFTEMAAVIPHRTLKHRKARNENLTIEETERVLRFAKILAFSERVFGNREKSLRWLRGKDDRLGDRTALSLLRTEAGGKVVESMLWQISEGMFT</sequence>
<dbReference type="InterPro" id="IPR024467">
    <property type="entry name" value="Xre/MbcA/ParS-like_toxin-bd"/>
</dbReference>
<evidence type="ECO:0000313" key="3">
    <source>
        <dbReference type="EMBL" id="MBB5058351.1"/>
    </source>
</evidence>
<evidence type="ECO:0000259" key="2">
    <source>
        <dbReference type="Pfam" id="PF20432"/>
    </source>
</evidence>
<gene>
    <name evidence="3" type="ORF">HDF16_003065</name>
</gene>
<name>A0A7W8E4C3_9BACT</name>
<organism evidence="3 4">
    <name type="scientific">Granulicella aggregans</name>
    <dbReference type="NCBI Taxonomy" id="474949"/>
    <lineage>
        <taxon>Bacteria</taxon>
        <taxon>Pseudomonadati</taxon>
        <taxon>Acidobacteriota</taxon>
        <taxon>Terriglobia</taxon>
        <taxon>Terriglobales</taxon>
        <taxon>Acidobacteriaceae</taxon>
        <taxon>Granulicella</taxon>
    </lineage>
</organism>
<feature type="domain" description="Antitoxin Xre-like helix-turn-helix" evidence="2">
    <location>
        <begin position="21"/>
        <end position="78"/>
    </location>
</feature>
<dbReference type="Proteomes" id="UP000540989">
    <property type="component" value="Unassembled WGS sequence"/>
</dbReference>